<dbReference type="Proteomes" id="UP000238413">
    <property type="component" value="Chromosome"/>
</dbReference>
<proteinExistence type="predicted"/>
<keyword evidence="3" id="KW-1185">Reference proteome</keyword>
<gene>
    <name evidence="2" type="ORF">C4B68_15695</name>
</gene>
<dbReference type="EMBL" id="CP026652">
    <property type="protein sequence ID" value="AVH61216.1"/>
    <property type="molecule type" value="Genomic_DNA"/>
</dbReference>
<sequence length="553" mass="61569">MGALREMAEPFVASGPTGVAVHTRLKHLTSGDEEVLRLVGAHLGALASKDLKSRCREGLEHTADAWAVRKRELTAVSSSRWAGAITKASHDQWALARRGQLAHIQNLEAGIRTIARRLSLPVGQKGSKEAPGGYRSRQEWHAKARRLHVLEDRLAAERADREAGVVHVVRGGKRLARTRHHLDAAQLTKTQWRRRWEAERWFCQADGESGKRYGNETIRVSPDGEVSIKLPAPLRHLANAPHGRYVPASRVTFPHRGQEWADRIATNRAVAYRIHHDTDRDRWYLTASWQIPPTPTIPLDAALGQGVIGVDTNADHLAAWRLDVHGNPTGTPRRFFYDLSGTAQHRDAQVRHALTRLLHWATACGVKAIAVEDLDFGAEKTREKHGRKKRFRRLISGMPTGRLRARLTSMADQTGIAVIAVDPAYTSRWGAQHWQKPLCSTTRKTTRHDAAAVAIGRRAQGYPIRRRTAPPPHDQSDRAGHRTVQARRGNPGREETRPRIPGPRTRSVRAGCGANAGDQCAQHRSGHTAEHRSWKQEPTPAQSLGTVVCCCER</sequence>
<protein>
    <submittedName>
        <fullName evidence="2">Transposase</fullName>
    </submittedName>
</protein>
<evidence type="ECO:0000313" key="2">
    <source>
        <dbReference type="EMBL" id="AVH61216.1"/>
    </source>
</evidence>
<organism evidence="2 3">
    <name type="scientific">Streptomyces dengpaensis</name>
    <dbReference type="NCBI Taxonomy" id="2049881"/>
    <lineage>
        <taxon>Bacteria</taxon>
        <taxon>Bacillati</taxon>
        <taxon>Actinomycetota</taxon>
        <taxon>Actinomycetes</taxon>
        <taxon>Kitasatosporales</taxon>
        <taxon>Streptomycetaceae</taxon>
        <taxon>Streptomyces</taxon>
    </lineage>
</organism>
<reference evidence="2 3" key="1">
    <citation type="submission" date="2018-02" db="EMBL/GenBank/DDBJ databases">
        <title>Complete genome sequence of Streptomyces dengpaensis, the producer of angucyclines.</title>
        <authorList>
            <person name="Yumei L."/>
        </authorList>
    </citation>
    <scope>NUCLEOTIDE SEQUENCE [LARGE SCALE GENOMIC DNA]</scope>
    <source>
        <strain evidence="2 3">XZHG99</strain>
    </source>
</reference>
<evidence type="ECO:0000313" key="3">
    <source>
        <dbReference type="Proteomes" id="UP000238413"/>
    </source>
</evidence>
<evidence type="ECO:0000256" key="1">
    <source>
        <dbReference type="SAM" id="MobiDB-lite"/>
    </source>
</evidence>
<name>A0ABN5IDI7_9ACTN</name>
<feature type="region of interest" description="Disordered" evidence="1">
    <location>
        <begin position="464"/>
        <end position="539"/>
    </location>
</feature>
<accession>A0ABN5IDI7</accession>